<feature type="domain" description="Glycosyl transferase family 3" evidence="3">
    <location>
        <begin position="108"/>
        <end position="395"/>
    </location>
</feature>
<dbReference type="GeneID" id="54551584"/>
<dbReference type="GO" id="GO:0000162">
    <property type="term" value="P:L-tryptophan biosynthetic process"/>
    <property type="evidence" value="ECO:0007669"/>
    <property type="project" value="InterPro"/>
</dbReference>
<proteinExistence type="predicted"/>
<keyword evidence="1" id="KW-0328">Glycosyltransferase</keyword>
<keyword evidence="6" id="KW-1185">Reference proteome</keyword>
<dbReference type="AlphaFoldDB" id="A0A6A6JI62"/>
<dbReference type="EMBL" id="ML986494">
    <property type="protein sequence ID" value="KAF2276102.1"/>
    <property type="molecule type" value="Genomic_DNA"/>
</dbReference>
<gene>
    <name evidence="5" type="ORF">EI97DRAFT_433516</name>
</gene>
<dbReference type="PANTHER" id="PTHR43285">
    <property type="entry name" value="ANTHRANILATE PHOSPHORIBOSYLTRANSFERASE"/>
    <property type="match status" value="1"/>
</dbReference>
<dbReference type="RefSeq" id="XP_033653641.1">
    <property type="nucleotide sequence ID" value="XM_033798409.1"/>
</dbReference>
<dbReference type="Gene3D" id="3.40.1030.10">
    <property type="entry name" value="Nucleoside phosphorylase/phosphoribosyltransferase catalytic domain"/>
    <property type="match status" value="1"/>
</dbReference>
<dbReference type="InterPro" id="IPR017459">
    <property type="entry name" value="Glycosyl_Trfase_fam3_N_dom"/>
</dbReference>
<dbReference type="InterPro" id="IPR000312">
    <property type="entry name" value="Glycosyl_Trfase_fam3"/>
</dbReference>
<dbReference type="SUPFAM" id="SSF47648">
    <property type="entry name" value="Nucleoside phosphorylase/phosphoribosyltransferase N-terminal domain"/>
    <property type="match status" value="1"/>
</dbReference>
<evidence type="ECO:0000256" key="2">
    <source>
        <dbReference type="ARBA" id="ARBA00022679"/>
    </source>
</evidence>
<name>A0A6A6JI62_WESOR</name>
<dbReference type="Gene3D" id="1.20.970.10">
    <property type="entry name" value="Transferase, Pyrimidine Nucleoside Phosphorylase, Chain C"/>
    <property type="match status" value="1"/>
</dbReference>
<organism evidence="5 6">
    <name type="scientific">Westerdykella ornata</name>
    <dbReference type="NCBI Taxonomy" id="318751"/>
    <lineage>
        <taxon>Eukaryota</taxon>
        <taxon>Fungi</taxon>
        <taxon>Dikarya</taxon>
        <taxon>Ascomycota</taxon>
        <taxon>Pezizomycotina</taxon>
        <taxon>Dothideomycetes</taxon>
        <taxon>Pleosporomycetidae</taxon>
        <taxon>Pleosporales</taxon>
        <taxon>Sporormiaceae</taxon>
        <taxon>Westerdykella</taxon>
    </lineage>
</organism>
<dbReference type="InterPro" id="IPR036320">
    <property type="entry name" value="Glycosyl_Trfase_fam3_N_dom_sf"/>
</dbReference>
<evidence type="ECO:0008006" key="7">
    <source>
        <dbReference type="Google" id="ProtNLM"/>
    </source>
</evidence>
<dbReference type="InterPro" id="IPR005940">
    <property type="entry name" value="Anthranilate_Pribosyl_Tfrase"/>
</dbReference>
<evidence type="ECO:0000256" key="1">
    <source>
        <dbReference type="ARBA" id="ARBA00022676"/>
    </source>
</evidence>
<dbReference type="InterPro" id="IPR035902">
    <property type="entry name" value="Nuc_phospho_transferase"/>
</dbReference>
<dbReference type="PANTHER" id="PTHR43285:SF2">
    <property type="entry name" value="ANTHRANILATE PHOSPHORIBOSYLTRANSFERASE"/>
    <property type="match status" value="1"/>
</dbReference>
<evidence type="ECO:0000313" key="6">
    <source>
        <dbReference type="Proteomes" id="UP000800097"/>
    </source>
</evidence>
<feature type="domain" description="Glycosyl transferase family 3 N-terminal" evidence="4">
    <location>
        <begin position="16"/>
        <end position="82"/>
    </location>
</feature>
<dbReference type="GO" id="GO:0005829">
    <property type="term" value="C:cytosol"/>
    <property type="evidence" value="ECO:0007669"/>
    <property type="project" value="TreeGrafter"/>
</dbReference>
<dbReference type="OrthoDB" id="427800at2759"/>
<dbReference type="Proteomes" id="UP000800097">
    <property type="component" value="Unassembled WGS sequence"/>
</dbReference>
<dbReference type="Pfam" id="PF02885">
    <property type="entry name" value="Glycos_trans_3N"/>
    <property type="match status" value="1"/>
</dbReference>
<dbReference type="Pfam" id="PF00591">
    <property type="entry name" value="Glycos_transf_3"/>
    <property type="match status" value="1"/>
</dbReference>
<dbReference type="SUPFAM" id="SSF52418">
    <property type="entry name" value="Nucleoside phosphorylase/phosphoribosyltransferase catalytic domain"/>
    <property type="match status" value="1"/>
</dbReference>
<evidence type="ECO:0000259" key="4">
    <source>
        <dbReference type="Pfam" id="PF02885"/>
    </source>
</evidence>
<protein>
    <recommendedName>
        <fullName evidence="7">Anthranilate phosphoribosyltransferase</fullName>
    </recommendedName>
</protein>
<dbReference type="GO" id="GO:0004048">
    <property type="term" value="F:anthranilate phosphoribosyltransferase activity"/>
    <property type="evidence" value="ECO:0007669"/>
    <property type="project" value="InterPro"/>
</dbReference>
<dbReference type="FunFam" id="3.40.1030.10:FF:000008">
    <property type="entry name" value="Anthranilate phosphoribosyltransferase, putative"/>
    <property type="match status" value="1"/>
</dbReference>
<keyword evidence="2" id="KW-0808">Transferase</keyword>
<dbReference type="NCBIfam" id="TIGR01245">
    <property type="entry name" value="trpD"/>
    <property type="match status" value="1"/>
</dbReference>
<reference evidence="5" key="1">
    <citation type="journal article" date="2020" name="Stud. Mycol.">
        <title>101 Dothideomycetes genomes: a test case for predicting lifestyles and emergence of pathogens.</title>
        <authorList>
            <person name="Haridas S."/>
            <person name="Albert R."/>
            <person name="Binder M."/>
            <person name="Bloem J."/>
            <person name="Labutti K."/>
            <person name="Salamov A."/>
            <person name="Andreopoulos B."/>
            <person name="Baker S."/>
            <person name="Barry K."/>
            <person name="Bills G."/>
            <person name="Bluhm B."/>
            <person name="Cannon C."/>
            <person name="Castanera R."/>
            <person name="Culley D."/>
            <person name="Daum C."/>
            <person name="Ezra D."/>
            <person name="Gonzalez J."/>
            <person name="Henrissat B."/>
            <person name="Kuo A."/>
            <person name="Liang C."/>
            <person name="Lipzen A."/>
            <person name="Lutzoni F."/>
            <person name="Magnuson J."/>
            <person name="Mondo S."/>
            <person name="Nolan M."/>
            <person name="Ohm R."/>
            <person name="Pangilinan J."/>
            <person name="Park H.-J."/>
            <person name="Ramirez L."/>
            <person name="Alfaro M."/>
            <person name="Sun H."/>
            <person name="Tritt A."/>
            <person name="Yoshinaga Y."/>
            <person name="Zwiers L.-H."/>
            <person name="Turgeon B."/>
            <person name="Goodwin S."/>
            <person name="Spatafora J."/>
            <person name="Crous P."/>
            <person name="Grigoriev I."/>
        </authorList>
    </citation>
    <scope>NUCLEOTIDE SEQUENCE</scope>
    <source>
        <strain evidence="5">CBS 379.55</strain>
    </source>
</reference>
<sequence length="409" mass="44079">MAPTETAPEEKISITPLLKRLWHESPSTKPTAAEIAAALGLIFTNSLSDVQTGALLTCLHFTDLDRQADILARCAQAMRDFATEVDIEGLSKVIEQRGRKEGNYHGGLCDIVGTGGDSHNTFNISTTSSILASSLLLIAKHGNKASTSRSGSADLLSCVVPKSPVISAVTPATIKEVYSATNYAFLFAPIFHPGARHAASIRRQLGWRTIFNLLGPLANPLHELIEARVLGVARKEIGPDFAESLRQSGCKKGMIICGDEELDELSCAGPTHCWRLVENPTTKEVDIKYFTVSPADFGLPTHPLSEVSPGQSPEKNAEILIRILRGDVPPDDPILHFVLINTAALLVVSGICDADESNMGHSDDGQAIKEVGPGGGRWKEGVRRAKWALTSGEAYRQWEAFVEVTNKLA</sequence>
<accession>A0A6A6JI62</accession>
<evidence type="ECO:0000259" key="3">
    <source>
        <dbReference type="Pfam" id="PF00591"/>
    </source>
</evidence>
<evidence type="ECO:0000313" key="5">
    <source>
        <dbReference type="EMBL" id="KAF2276102.1"/>
    </source>
</evidence>